<organism evidence="3 4">
    <name type="scientific">Azonexus hydrophilus</name>
    <dbReference type="NCBI Taxonomy" id="418702"/>
    <lineage>
        <taxon>Bacteria</taxon>
        <taxon>Pseudomonadati</taxon>
        <taxon>Pseudomonadota</taxon>
        <taxon>Betaproteobacteria</taxon>
        <taxon>Rhodocyclales</taxon>
        <taxon>Azonexaceae</taxon>
        <taxon>Azonexus</taxon>
    </lineage>
</organism>
<name>A0ABZ2XHA4_9RHOO</name>
<keyword evidence="1" id="KW-0802">TPR repeat</keyword>
<dbReference type="Proteomes" id="UP001479520">
    <property type="component" value="Chromosome"/>
</dbReference>
<evidence type="ECO:0000256" key="2">
    <source>
        <dbReference type="SAM" id="SignalP"/>
    </source>
</evidence>
<feature type="signal peptide" evidence="2">
    <location>
        <begin position="1"/>
        <end position="20"/>
    </location>
</feature>
<dbReference type="RefSeq" id="WP_028994421.1">
    <property type="nucleotide sequence ID" value="NZ_CALFBA010000124.1"/>
</dbReference>
<dbReference type="SUPFAM" id="SSF48452">
    <property type="entry name" value="TPR-like"/>
    <property type="match status" value="1"/>
</dbReference>
<feature type="chain" id="PRO_5046606788" description="Tetratricopeptide repeat protein" evidence="2">
    <location>
        <begin position="21"/>
        <end position="143"/>
    </location>
</feature>
<dbReference type="EMBL" id="CP151406">
    <property type="protein sequence ID" value="WZJ21287.1"/>
    <property type="molecule type" value="Genomic_DNA"/>
</dbReference>
<proteinExistence type="predicted"/>
<keyword evidence="4" id="KW-1185">Reference proteome</keyword>
<evidence type="ECO:0000256" key="1">
    <source>
        <dbReference type="PROSITE-ProRule" id="PRU00339"/>
    </source>
</evidence>
<dbReference type="InterPro" id="IPR019734">
    <property type="entry name" value="TPR_rpt"/>
</dbReference>
<evidence type="ECO:0008006" key="5">
    <source>
        <dbReference type="Google" id="ProtNLM"/>
    </source>
</evidence>
<dbReference type="SMART" id="SM00028">
    <property type="entry name" value="TPR"/>
    <property type="match status" value="2"/>
</dbReference>
<evidence type="ECO:0000313" key="4">
    <source>
        <dbReference type="Proteomes" id="UP001479520"/>
    </source>
</evidence>
<gene>
    <name evidence="3" type="ORF">AADV58_15250</name>
</gene>
<sequence>MQRAIPLCLCLALSSTTAVADGAAPFIHSALSLAVADDDQESQLRELIATHPGNAELQFRLGSLLSREQRWAEARQAYASANALAPEQADTLYNLAVCLDHLEQTVAASHYYQGALELAAEQAHNFRQAAAHQRLTQLRAALP</sequence>
<protein>
    <recommendedName>
        <fullName evidence="5">Tetratricopeptide repeat protein</fullName>
    </recommendedName>
</protein>
<dbReference type="PROSITE" id="PS50005">
    <property type="entry name" value="TPR"/>
    <property type="match status" value="1"/>
</dbReference>
<dbReference type="InterPro" id="IPR011990">
    <property type="entry name" value="TPR-like_helical_dom_sf"/>
</dbReference>
<dbReference type="Gene3D" id="1.25.40.10">
    <property type="entry name" value="Tetratricopeptide repeat domain"/>
    <property type="match status" value="1"/>
</dbReference>
<evidence type="ECO:0000313" key="3">
    <source>
        <dbReference type="EMBL" id="WZJ21287.1"/>
    </source>
</evidence>
<keyword evidence="2" id="KW-0732">Signal</keyword>
<feature type="repeat" description="TPR" evidence="1">
    <location>
        <begin position="55"/>
        <end position="88"/>
    </location>
</feature>
<reference evidence="3 4" key="1">
    <citation type="submission" date="2024-04" db="EMBL/GenBank/DDBJ databases">
        <title>Dissimilatory iodate-reducing microorganisms contribute to the enrichment of iodine in groundwater.</title>
        <authorList>
            <person name="Jiang Z."/>
        </authorList>
    </citation>
    <scope>NUCLEOTIDE SEQUENCE [LARGE SCALE GENOMIC DNA]</scope>
    <source>
        <strain evidence="3 4">NCP973</strain>
    </source>
</reference>
<accession>A0ABZ2XHA4</accession>